<evidence type="ECO:0000313" key="3">
    <source>
        <dbReference type="Proteomes" id="UP000593572"/>
    </source>
</evidence>
<name>A0A7J8N4L8_9ROSI</name>
<keyword evidence="1" id="KW-1133">Transmembrane helix</keyword>
<accession>A0A7J8N4L8</accession>
<comment type="caution">
    <text evidence="2">The sequence shown here is derived from an EMBL/GenBank/DDBJ whole genome shotgun (WGS) entry which is preliminary data.</text>
</comment>
<dbReference type="AlphaFoldDB" id="A0A7J8N4L8"/>
<dbReference type="Proteomes" id="UP000593572">
    <property type="component" value="Unassembled WGS sequence"/>
</dbReference>
<evidence type="ECO:0000313" key="2">
    <source>
        <dbReference type="EMBL" id="MBA0571899.1"/>
    </source>
</evidence>
<keyword evidence="3" id="KW-1185">Reference proteome</keyword>
<protein>
    <submittedName>
        <fullName evidence="2">Uncharacterized protein</fullName>
    </submittedName>
</protein>
<keyword evidence="1" id="KW-0472">Membrane</keyword>
<keyword evidence="1" id="KW-0812">Transmembrane</keyword>
<organism evidence="2 3">
    <name type="scientific">Gossypium lobatum</name>
    <dbReference type="NCBI Taxonomy" id="34289"/>
    <lineage>
        <taxon>Eukaryota</taxon>
        <taxon>Viridiplantae</taxon>
        <taxon>Streptophyta</taxon>
        <taxon>Embryophyta</taxon>
        <taxon>Tracheophyta</taxon>
        <taxon>Spermatophyta</taxon>
        <taxon>Magnoliopsida</taxon>
        <taxon>eudicotyledons</taxon>
        <taxon>Gunneridae</taxon>
        <taxon>Pentapetalae</taxon>
        <taxon>rosids</taxon>
        <taxon>malvids</taxon>
        <taxon>Malvales</taxon>
        <taxon>Malvaceae</taxon>
        <taxon>Malvoideae</taxon>
        <taxon>Gossypium</taxon>
    </lineage>
</organism>
<feature type="transmembrane region" description="Helical" evidence="1">
    <location>
        <begin position="20"/>
        <end position="39"/>
    </location>
</feature>
<sequence length="41" mass="4628">MQSPEELLVMLMEIGFLDTIVALENVLFLMLNVGAFWRVSG</sequence>
<evidence type="ECO:0000256" key="1">
    <source>
        <dbReference type="SAM" id="Phobius"/>
    </source>
</evidence>
<proteinExistence type="predicted"/>
<dbReference type="EMBL" id="JABEZX010000012">
    <property type="protein sequence ID" value="MBA0571899.1"/>
    <property type="molecule type" value="Genomic_DNA"/>
</dbReference>
<reference evidence="2 3" key="1">
    <citation type="journal article" date="2019" name="Genome Biol. Evol.">
        <title>Insights into the evolution of the New World diploid cottons (Gossypium, subgenus Houzingenia) based on genome sequencing.</title>
        <authorList>
            <person name="Grover C.E."/>
            <person name="Arick M.A. 2nd"/>
            <person name="Thrash A."/>
            <person name="Conover J.L."/>
            <person name="Sanders W.S."/>
            <person name="Peterson D.G."/>
            <person name="Frelichowski J.E."/>
            <person name="Scheffler J.A."/>
            <person name="Scheffler B.E."/>
            <person name="Wendel J.F."/>
        </authorList>
    </citation>
    <scope>NUCLEOTIDE SEQUENCE [LARGE SCALE GENOMIC DNA]</scope>
    <source>
        <strain evidence="2">157</strain>
        <tissue evidence="2">Leaf</tissue>
    </source>
</reference>
<gene>
    <name evidence="2" type="ORF">Golob_002268</name>
</gene>